<gene>
    <name evidence="2" type="ORF">AFUB_029760</name>
</gene>
<dbReference type="Proteomes" id="UP000001699">
    <property type="component" value="Unassembled WGS sequence"/>
</dbReference>
<dbReference type="HOGENOM" id="CLU_1250397_0_0_1"/>
<evidence type="ECO:0000313" key="2">
    <source>
        <dbReference type="EMBL" id="EDP54916.1"/>
    </source>
</evidence>
<keyword evidence="3" id="KW-1185">Reference proteome</keyword>
<proteinExistence type="predicted"/>
<dbReference type="OrthoDB" id="4499080at2759"/>
<evidence type="ECO:0000313" key="3">
    <source>
        <dbReference type="Proteomes" id="UP000001699"/>
    </source>
</evidence>
<dbReference type="AlphaFoldDB" id="B0XTS4"/>
<name>B0XTS4_ASPFC</name>
<dbReference type="VEuPathDB" id="FungiDB:AFUB_029760"/>
<accession>B0XTS4</accession>
<organism evidence="2 3">
    <name type="scientific">Aspergillus fumigatus (strain CBS 144.89 / FGSC A1163 / CEA10)</name>
    <name type="common">Neosartorya fumigata</name>
    <dbReference type="NCBI Taxonomy" id="451804"/>
    <lineage>
        <taxon>Eukaryota</taxon>
        <taxon>Fungi</taxon>
        <taxon>Dikarya</taxon>
        <taxon>Ascomycota</taxon>
        <taxon>Pezizomycotina</taxon>
        <taxon>Eurotiomycetes</taxon>
        <taxon>Eurotiomycetidae</taxon>
        <taxon>Eurotiales</taxon>
        <taxon>Aspergillaceae</taxon>
        <taxon>Aspergillus</taxon>
        <taxon>Aspergillus subgen. Fumigati</taxon>
    </lineage>
</organism>
<evidence type="ECO:0000256" key="1">
    <source>
        <dbReference type="SAM" id="MobiDB-lite"/>
    </source>
</evidence>
<dbReference type="EMBL" id="DS499595">
    <property type="protein sequence ID" value="EDP54916.1"/>
    <property type="molecule type" value="Genomic_DNA"/>
</dbReference>
<reference evidence="2 3" key="1">
    <citation type="journal article" date="2008" name="PLoS Genet.">
        <title>Genomic islands in the pathogenic filamentous fungus Aspergillus fumigatus.</title>
        <authorList>
            <person name="Fedorova N.D."/>
            <person name="Khaldi N."/>
            <person name="Joardar V.S."/>
            <person name="Maiti R."/>
            <person name="Amedeo P."/>
            <person name="Anderson M.J."/>
            <person name="Crabtree J."/>
            <person name="Silva J.C."/>
            <person name="Badger J.H."/>
            <person name="Albarraq A."/>
            <person name="Angiuoli S."/>
            <person name="Bussey H."/>
            <person name="Bowyer P."/>
            <person name="Cotty P.J."/>
            <person name="Dyer P.S."/>
            <person name="Egan A."/>
            <person name="Galens K."/>
            <person name="Fraser-Liggett C.M."/>
            <person name="Haas B.J."/>
            <person name="Inman J.M."/>
            <person name="Kent R."/>
            <person name="Lemieux S."/>
            <person name="Malavazi I."/>
            <person name="Orvis J."/>
            <person name="Roemer T."/>
            <person name="Ronning C.M."/>
            <person name="Sundaram J.P."/>
            <person name="Sutton G."/>
            <person name="Turner G."/>
            <person name="Venter J.C."/>
            <person name="White O.R."/>
            <person name="Whitty B.R."/>
            <person name="Youngman P."/>
            <person name="Wolfe K.H."/>
            <person name="Goldman G.H."/>
            <person name="Wortman J.R."/>
            <person name="Jiang B."/>
            <person name="Denning D.W."/>
            <person name="Nierman W.C."/>
        </authorList>
    </citation>
    <scope>NUCLEOTIDE SEQUENCE [LARGE SCALE GENOMIC DNA]</scope>
    <source>
        <strain evidence="3">CBS 144.89 / FGSC A1163 / CEA10</strain>
    </source>
</reference>
<protein>
    <submittedName>
        <fullName evidence="2">Uncharacterized protein</fullName>
    </submittedName>
</protein>
<sequence length="221" mass="24056">MDDQEFPIVYLIYYLLPSTRTMSRVSRAASPLGGDTTSHPHPQPTIRLHTTSTNTNVAVPGYTENRNTNNALDAHQYPSRRRSLLLSDSEISVLDLGPSLEFEVEGEEGPLHLRDGKHAQWDCRGEEGKWGQGASLAVPGRQGSVDESATGGGGVAVSLGVISSPLLSPLRTTKKGNSGKTVVEKEVLVYFRMGMLWVIDAGVHWAMFALCVGRDRLGDQR</sequence>
<feature type="region of interest" description="Disordered" evidence="1">
    <location>
        <begin position="27"/>
        <end position="48"/>
    </location>
</feature>